<dbReference type="EMBL" id="BAVB01000233">
    <property type="protein sequence ID" value="GAE50027.1"/>
    <property type="molecule type" value="Genomic_DNA"/>
</dbReference>
<reference evidence="3 4" key="1">
    <citation type="submission" date="2014-01" db="EMBL/GenBank/DDBJ databases">
        <title>Genome sequence and analysis of Xanthomonas arboricola pv. pruni.</title>
        <authorList>
            <person name="Fujikawa T."/>
            <person name="Nakazono-Nagaoka E."/>
        </authorList>
    </citation>
    <scope>NUCLEOTIDE SEQUENCE [LARGE SCALE GENOMIC DNA]</scope>
    <source>
        <strain evidence="4">MAFF 311562</strain>
    </source>
</reference>
<feature type="domain" description="PgaA membrane beta barrel" evidence="2">
    <location>
        <begin position="436"/>
        <end position="694"/>
    </location>
</feature>
<keyword evidence="1" id="KW-0732">Signal</keyword>
<dbReference type="Pfam" id="PF21197">
    <property type="entry name" value="PgaA_barrel"/>
    <property type="match status" value="1"/>
</dbReference>
<protein>
    <submittedName>
        <fullName evidence="3">HmsH protein</fullName>
    </submittedName>
</protein>
<sequence>MRRGCPDRTGALTPLLSLALIAACVPQAHGGEVRPNGVTDASTALTPMQQAEQLRGQQRHADALAIYERILRANPRDRGAYTMRAITLSDLGSAQLATEAMWRHPDWFSQQERERIENDRVARMIGWASAEPIDSAHRYAETDQALVNVARIERESPPTLTWEATRLRVDSLVALNQRQRHRDVVANYQALKAEGIEVPAYVLPTVGDSLMGLRRPAEAEAVLRQALQHNPDDFNTQLLLGYALLEQERFDLAMPLFERLAATQAPWPRRNGASSGYENWDRFSADIALATTRSAANHNRDADALLRERVAIGPDNAELQAALASIEFRRGQPSAALQRNALALTLDPHQKQARSGVVEAQRDLDRLGLAEATFAPLRKEYPDDAGLQRLGASLERQRGWQVHLSHARGRSDSDTLTNSTSPLGNDFGSTLLEAESPRLGQRWRVGLRARDDWADFQDARVRYRSFWLGTHYRYDRLDVSAYGGRALDEFDRDGTAWALDAGWRFSDAWYGSLAWRTRDPDASLQARRFGITGDSIGAALRWTPNDESRWELQARQLRYSDGNRRDQLDLSGSQRLWASPHVLLDGLFAASAGRAEDDRVVNYFNPRRNSAVAAGVRIDQIGWRRYDYAFRQRLEVTVGPTYQSGFGSQWVPSAAYRHLWSLGDGSALSYGVSWSRPVYDGQREQQLGFDLDFRWGGTP</sequence>
<dbReference type="SMART" id="SM00028">
    <property type="entry name" value="TPR"/>
    <property type="match status" value="4"/>
</dbReference>
<evidence type="ECO:0000259" key="2">
    <source>
        <dbReference type="Pfam" id="PF21197"/>
    </source>
</evidence>
<dbReference type="AlphaFoldDB" id="W4S0X7"/>
<feature type="signal peptide" evidence="1">
    <location>
        <begin position="1"/>
        <end position="30"/>
    </location>
</feature>
<accession>W4S0X7</accession>
<dbReference type="Gene3D" id="1.25.40.10">
    <property type="entry name" value="Tetratricopeptide repeat domain"/>
    <property type="match status" value="3"/>
</dbReference>
<name>W4S0X7_9XANT</name>
<organism evidence="3 4">
    <name type="scientific">Xanthomonas arboricola pv. pruni str. MAFF 311562</name>
    <dbReference type="NCBI Taxonomy" id="1414836"/>
    <lineage>
        <taxon>Bacteria</taxon>
        <taxon>Pseudomonadati</taxon>
        <taxon>Pseudomonadota</taxon>
        <taxon>Gammaproteobacteria</taxon>
        <taxon>Lysobacterales</taxon>
        <taxon>Lysobacteraceae</taxon>
        <taxon>Xanthomonas</taxon>
    </lineage>
</organism>
<evidence type="ECO:0000256" key="1">
    <source>
        <dbReference type="SAM" id="SignalP"/>
    </source>
</evidence>
<evidence type="ECO:0000313" key="3">
    <source>
        <dbReference type="EMBL" id="GAE50027.1"/>
    </source>
</evidence>
<feature type="chain" id="PRO_5004849482" evidence="1">
    <location>
        <begin position="31"/>
        <end position="699"/>
    </location>
</feature>
<proteinExistence type="predicted"/>
<comment type="caution">
    <text evidence="3">The sequence shown here is derived from an EMBL/GenBank/DDBJ whole genome shotgun (WGS) entry which is preliminary data.</text>
</comment>
<dbReference type="Proteomes" id="UP000019143">
    <property type="component" value="Unassembled WGS sequence"/>
</dbReference>
<gene>
    <name evidence="3" type="primary">hmsH</name>
    <name evidence="3" type="ORF">XPU_1559</name>
</gene>
<evidence type="ECO:0000313" key="4">
    <source>
        <dbReference type="Proteomes" id="UP000019143"/>
    </source>
</evidence>
<dbReference type="PROSITE" id="PS51257">
    <property type="entry name" value="PROKAR_LIPOPROTEIN"/>
    <property type="match status" value="1"/>
</dbReference>
<dbReference type="InterPro" id="IPR049003">
    <property type="entry name" value="PgaA_barrel"/>
</dbReference>
<dbReference type="InterPro" id="IPR011990">
    <property type="entry name" value="TPR-like_helical_dom_sf"/>
</dbReference>
<dbReference type="SUPFAM" id="SSF48452">
    <property type="entry name" value="TPR-like"/>
    <property type="match status" value="2"/>
</dbReference>
<dbReference type="Pfam" id="PF13432">
    <property type="entry name" value="TPR_16"/>
    <property type="match status" value="1"/>
</dbReference>
<dbReference type="InterPro" id="IPR019734">
    <property type="entry name" value="TPR_rpt"/>
</dbReference>